<dbReference type="GO" id="GO:0008270">
    <property type="term" value="F:zinc ion binding"/>
    <property type="evidence" value="ECO:0007669"/>
    <property type="project" value="UniProtKB-KW"/>
</dbReference>
<feature type="region of interest" description="Disordered" evidence="8">
    <location>
        <begin position="100"/>
        <end position="123"/>
    </location>
</feature>
<dbReference type="InterPro" id="IPR001878">
    <property type="entry name" value="Znf_CCHC"/>
</dbReference>
<dbReference type="GO" id="GO:0006511">
    <property type="term" value="P:ubiquitin-dependent protein catabolic process"/>
    <property type="evidence" value="ECO:0007669"/>
    <property type="project" value="TreeGrafter"/>
</dbReference>
<evidence type="ECO:0000313" key="13">
    <source>
        <dbReference type="Proteomes" id="UP000311382"/>
    </source>
</evidence>
<dbReference type="InterPro" id="IPR036875">
    <property type="entry name" value="Znf_CCHC_sf"/>
</dbReference>
<dbReference type="Proteomes" id="UP000311382">
    <property type="component" value="Unassembled WGS sequence"/>
</dbReference>
<evidence type="ECO:0000259" key="10">
    <source>
        <dbReference type="PROSITE" id="PS50158"/>
    </source>
</evidence>
<dbReference type="PROSITE" id="PS50089">
    <property type="entry name" value="ZF_RING_2"/>
    <property type="match status" value="1"/>
</dbReference>
<evidence type="ECO:0000256" key="1">
    <source>
        <dbReference type="ARBA" id="ARBA00004123"/>
    </source>
</evidence>
<dbReference type="SUPFAM" id="SSF57850">
    <property type="entry name" value="RING/U-box"/>
    <property type="match status" value="1"/>
</dbReference>
<keyword evidence="6" id="KW-0539">Nucleus</keyword>
<evidence type="ECO:0000256" key="4">
    <source>
        <dbReference type="ARBA" id="ARBA00022771"/>
    </source>
</evidence>
<dbReference type="InterPro" id="IPR013083">
    <property type="entry name" value="Znf_RING/FYVE/PHD"/>
</dbReference>
<evidence type="ECO:0000259" key="11">
    <source>
        <dbReference type="PROSITE" id="PS51282"/>
    </source>
</evidence>
<dbReference type="InterPro" id="IPR014891">
    <property type="entry name" value="DWNN_domain"/>
</dbReference>
<dbReference type="GO" id="GO:0006397">
    <property type="term" value="P:mRNA processing"/>
    <property type="evidence" value="ECO:0007669"/>
    <property type="project" value="UniProtKB-KW"/>
</dbReference>
<reference evidence="12 13" key="1">
    <citation type="submission" date="2019-03" db="EMBL/GenBank/DDBJ databases">
        <title>Rhodosporidium diobovatum UCD-FST 08-225 genome sequencing, assembly, and annotation.</title>
        <authorList>
            <person name="Fakankun I.U."/>
            <person name="Fristensky B."/>
            <person name="Levin D.B."/>
        </authorList>
    </citation>
    <scope>NUCLEOTIDE SEQUENCE [LARGE SCALE GENOMIC DNA]</scope>
    <source>
        <strain evidence="12 13">UCD-FST 08-225</strain>
    </source>
</reference>
<dbReference type="PROSITE" id="PS50158">
    <property type="entry name" value="ZF_CCHC"/>
    <property type="match status" value="1"/>
</dbReference>
<dbReference type="Pfam" id="PF08783">
    <property type="entry name" value="DWNN"/>
    <property type="match status" value="1"/>
</dbReference>
<dbReference type="EMBL" id="SOZI01000012">
    <property type="protein sequence ID" value="TNY23370.1"/>
    <property type="molecule type" value="Genomic_DNA"/>
</dbReference>
<keyword evidence="2" id="KW-0507">mRNA processing</keyword>
<sequence>MASSFVFYKFKSQREPSRIAFDGTAISVFDLKKEIIAENRMGKGADFDFAIYHADTEEEYKNDRELIPRSTSVIARRLPPARGPGRGNALDYMASNEDSGAGSNAMAGRGAAPTPRGGVGGFNKDMYTKRFDGREDNPSEVQVPVAASGDEASAMAAMFAATSSQWQQTQEQMSHAQYIPRPGQGNRPPPPQHHGGGGPGGPGGRPNFRDMPRRDPPPGYICYRCGQKGHWIQDCPKNSDPAYDNRPRIKRTTGIPKSFLTEVAGPLPGADEDDGAPGGGVKGGVMVTAEGGFVVARPDSASWLAHRALTSNLSANDIQGMAPTDPDLTCPVCSKLLRDATLTPCCNTSFCDECVTNALLDNDMLCPECETRVKSLEKLKPDDERRERCKKYVEETLEASKEAMEQEKKERKAEEERLRAAEEKRKKAEEEAAAQMVAANGGAGLPSLAMLQQNGFRLSAMLQNPALPPPMRMQLQAQLQQCQVMVMQMQNLQLMQQRMAMLMANIAAARGPNLAAPGMPPTMVQPQGVPPAAPGAANGTGPTAGVKREREESVDGSPAAKKVEAA</sequence>
<dbReference type="InterPro" id="IPR025829">
    <property type="entry name" value="Zn_knuckle_CX2CX3GHX4C"/>
</dbReference>
<keyword evidence="13" id="KW-1185">Reference proteome</keyword>
<feature type="domain" description="CCHC-type" evidence="10">
    <location>
        <begin position="222"/>
        <end position="237"/>
    </location>
</feature>
<feature type="domain" description="DWNN" evidence="11">
    <location>
        <begin position="6"/>
        <end position="79"/>
    </location>
</feature>
<evidence type="ECO:0000256" key="2">
    <source>
        <dbReference type="ARBA" id="ARBA00022664"/>
    </source>
</evidence>
<feature type="region of interest" description="Disordered" evidence="8">
    <location>
        <begin position="523"/>
        <end position="566"/>
    </location>
</feature>
<evidence type="ECO:0000256" key="5">
    <source>
        <dbReference type="ARBA" id="ARBA00022833"/>
    </source>
</evidence>
<dbReference type="GO" id="GO:0003676">
    <property type="term" value="F:nucleic acid binding"/>
    <property type="evidence" value="ECO:0007669"/>
    <property type="project" value="InterPro"/>
</dbReference>
<feature type="compositionally biased region" description="Low complexity" evidence="8">
    <location>
        <begin position="534"/>
        <end position="545"/>
    </location>
</feature>
<dbReference type="Gene3D" id="4.10.60.10">
    <property type="entry name" value="Zinc finger, CCHC-type"/>
    <property type="match status" value="1"/>
</dbReference>
<feature type="compositionally biased region" description="Polar residues" evidence="8">
    <location>
        <begin position="165"/>
        <end position="175"/>
    </location>
</feature>
<evidence type="ECO:0000256" key="6">
    <source>
        <dbReference type="ARBA" id="ARBA00023242"/>
    </source>
</evidence>
<name>A0A5C5G2J3_9BASI</name>
<dbReference type="OrthoDB" id="106784at2759"/>
<feature type="compositionally biased region" description="Gly residues" evidence="8">
    <location>
        <begin position="194"/>
        <end position="204"/>
    </location>
</feature>
<dbReference type="Gene3D" id="3.10.20.90">
    <property type="entry name" value="Phosphatidylinositol 3-kinase Catalytic Subunit, Chain A, domain 1"/>
    <property type="match status" value="1"/>
</dbReference>
<dbReference type="PROSITE" id="PS51282">
    <property type="entry name" value="DWNN"/>
    <property type="match status" value="1"/>
</dbReference>
<keyword evidence="3" id="KW-0479">Metal-binding</keyword>
<dbReference type="STRING" id="5288.A0A5C5G2J3"/>
<organism evidence="12 13">
    <name type="scientific">Rhodotorula diobovata</name>
    <dbReference type="NCBI Taxonomy" id="5288"/>
    <lineage>
        <taxon>Eukaryota</taxon>
        <taxon>Fungi</taxon>
        <taxon>Dikarya</taxon>
        <taxon>Basidiomycota</taxon>
        <taxon>Pucciniomycotina</taxon>
        <taxon>Microbotryomycetes</taxon>
        <taxon>Sporidiobolales</taxon>
        <taxon>Sporidiobolaceae</taxon>
        <taxon>Rhodotorula</taxon>
    </lineage>
</organism>
<evidence type="ECO:0000256" key="7">
    <source>
        <dbReference type="PROSITE-ProRule" id="PRU00047"/>
    </source>
</evidence>
<dbReference type="SMART" id="SM01180">
    <property type="entry name" value="DWNN"/>
    <property type="match status" value="1"/>
</dbReference>
<feature type="region of interest" description="Disordered" evidence="8">
    <location>
        <begin position="161"/>
        <end position="215"/>
    </location>
</feature>
<feature type="compositionally biased region" description="Low complexity" evidence="8">
    <location>
        <begin position="105"/>
        <end position="116"/>
    </location>
</feature>
<evidence type="ECO:0000313" key="12">
    <source>
        <dbReference type="EMBL" id="TNY23370.1"/>
    </source>
</evidence>
<keyword evidence="5" id="KW-0862">Zinc</keyword>
<dbReference type="GO" id="GO:0061630">
    <property type="term" value="F:ubiquitin protein ligase activity"/>
    <property type="evidence" value="ECO:0007669"/>
    <property type="project" value="InterPro"/>
</dbReference>
<dbReference type="Gene3D" id="3.30.40.10">
    <property type="entry name" value="Zinc/RING finger domain, C3HC4 (zinc finger)"/>
    <property type="match status" value="1"/>
</dbReference>
<evidence type="ECO:0000256" key="3">
    <source>
        <dbReference type="ARBA" id="ARBA00022723"/>
    </source>
</evidence>
<feature type="domain" description="RING-type" evidence="9">
    <location>
        <begin position="330"/>
        <end position="370"/>
    </location>
</feature>
<comment type="subcellular location">
    <subcellularLocation>
        <location evidence="1">Nucleus</location>
    </subcellularLocation>
</comment>
<protein>
    <submittedName>
        <fullName evidence="12">DWNN domain-containing protein</fullName>
    </submittedName>
</protein>
<evidence type="ECO:0000256" key="8">
    <source>
        <dbReference type="SAM" id="MobiDB-lite"/>
    </source>
</evidence>
<dbReference type="GO" id="GO:0016567">
    <property type="term" value="P:protein ubiquitination"/>
    <property type="evidence" value="ECO:0007669"/>
    <property type="project" value="InterPro"/>
</dbReference>
<dbReference type="InterPro" id="IPR033489">
    <property type="entry name" value="RBBP6"/>
</dbReference>
<comment type="caution">
    <text evidence="12">The sequence shown here is derived from an EMBL/GenBank/DDBJ whole genome shotgun (WGS) entry which is preliminary data.</text>
</comment>
<dbReference type="SUPFAM" id="SSF57756">
    <property type="entry name" value="Retrovirus zinc finger-like domains"/>
    <property type="match status" value="1"/>
</dbReference>
<dbReference type="GO" id="GO:0005634">
    <property type="term" value="C:nucleus"/>
    <property type="evidence" value="ECO:0007669"/>
    <property type="project" value="UniProtKB-SubCell"/>
</dbReference>
<accession>A0A5C5G2J3</accession>
<dbReference type="SMART" id="SM00343">
    <property type="entry name" value="ZnF_C2HC"/>
    <property type="match status" value="1"/>
</dbReference>
<dbReference type="InterPro" id="IPR001841">
    <property type="entry name" value="Znf_RING"/>
</dbReference>
<dbReference type="PANTHER" id="PTHR15439:SF0">
    <property type="entry name" value="CELL DIVISION CYCLE AND APOPTOSIS REGULATOR PROTEIN 1-RELATED"/>
    <property type="match status" value="1"/>
</dbReference>
<dbReference type="Pfam" id="PF13696">
    <property type="entry name" value="zf-CCHC_2"/>
    <property type="match status" value="1"/>
</dbReference>
<evidence type="ECO:0000259" key="9">
    <source>
        <dbReference type="PROSITE" id="PS50089"/>
    </source>
</evidence>
<dbReference type="FunFam" id="4.10.60.10:FF:000005">
    <property type="entry name" value="E3 ubiquitin-protein ligase RBBP6"/>
    <property type="match status" value="1"/>
</dbReference>
<dbReference type="PANTHER" id="PTHR15439">
    <property type="entry name" value="RETINOBLASTOMA-BINDING PROTEIN 6"/>
    <property type="match status" value="1"/>
</dbReference>
<dbReference type="AlphaFoldDB" id="A0A5C5G2J3"/>
<feature type="region of interest" description="Disordered" evidence="8">
    <location>
        <begin position="399"/>
        <end position="427"/>
    </location>
</feature>
<dbReference type="CDD" id="cd16620">
    <property type="entry name" value="vRING-HC-C4C4_RBBP6"/>
    <property type="match status" value="1"/>
</dbReference>
<gene>
    <name evidence="12" type="ORF">DMC30DRAFT_347549</name>
</gene>
<keyword evidence="4 7" id="KW-0863">Zinc-finger</keyword>
<proteinExistence type="predicted"/>